<organism evidence="4 5">
    <name type="scientific">Fistulina hepatica ATCC 64428</name>
    <dbReference type="NCBI Taxonomy" id="1128425"/>
    <lineage>
        <taxon>Eukaryota</taxon>
        <taxon>Fungi</taxon>
        <taxon>Dikarya</taxon>
        <taxon>Basidiomycota</taxon>
        <taxon>Agaricomycotina</taxon>
        <taxon>Agaricomycetes</taxon>
        <taxon>Agaricomycetidae</taxon>
        <taxon>Agaricales</taxon>
        <taxon>Fistulinaceae</taxon>
        <taxon>Fistulina</taxon>
    </lineage>
</organism>
<reference evidence="4 5" key="1">
    <citation type="journal article" date="2015" name="Fungal Genet. Biol.">
        <title>Evolution of novel wood decay mechanisms in Agaricales revealed by the genome sequences of Fistulina hepatica and Cylindrobasidium torrendii.</title>
        <authorList>
            <person name="Floudas D."/>
            <person name="Held B.W."/>
            <person name="Riley R."/>
            <person name="Nagy L.G."/>
            <person name="Koehler G."/>
            <person name="Ransdell A.S."/>
            <person name="Younus H."/>
            <person name="Chow J."/>
            <person name="Chiniquy J."/>
            <person name="Lipzen A."/>
            <person name="Tritt A."/>
            <person name="Sun H."/>
            <person name="Haridas S."/>
            <person name="LaButti K."/>
            <person name="Ohm R.A."/>
            <person name="Kues U."/>
            <person name="Blanchette R.A."/>
            <person name="Grigoriev I.V."/>
            <person name="Minto R.E."/>
            <person name="Hibbett D.S."/>
        </authorList>
    </citation>
    <scope>NUCLEOTIDE SEQUENCE [LARGE SCALE GENOMIC DNA]</scope>
    <source>
        <strain evidence="4 5">ATCC 64428</strain>
    </source>
</reference>
<evidence type="ECO:0000256" key="2">
    <source>
        <dbReference type="PROSITE-ProRule" id="PRU00358"/>
    </source>
</evidence>
<dbReference type="GO" id="GO:0061630">
    <property type="term" value="F:ubiquitin protein ligase activity"/>
    <property type="evidence" value="ECO:0007669"/>
    <property type="project" value="TreeGrafter"/>
</dbReference>
<dbReference type="GO" id="GO:0044027">
    <property type="term" value="P:negative regulation of gene expression via chromosomal CpG island methylation"/>
    <property type="evidence" value="ECO:0007669"/>
    <property type="project" value="TreeGrafter"/>
</dbReference>
<feature type="domain" description="YDG" evidence="3">
    <location>
        <begin position="12"/>
        <end position="90"/>
    </location>
</feature>
<protein>
    <recommendedName>
        <fullName evidence="3">YDG domain-containing protein</fullName>
    </recommendedName>
</protein>
<dbReference type="InterPro" id="IPR015947">
    <property type="entry name" value="PUA-like_sf"/>
</dbReference>
<dbReference type="SMART" id="SM00466">
    <property type="entry name" value="SRA"/>
    <property type="match status" value="1"/>
</dbReference>
<feature type="non-terminal residue" evidence="4">
    <location>
        <position position="1"/>
    </location>
</feature>
<dbReference type="GO" id="GO:0005634">
    <property type="term" value="C:nucleus"/>
    <property type="evidence" value="ECO:0007669"/>
    <property type="project" value="UniProtKB-SubCell"/>
</dbReference>
<dbReference type="PROSITE" id="PS51015">
    <property type="entry name" value="YDG"/>
    <property type="match status" value="1"/>
</dbReference>
<accession>A0A0D7AMM5</accession>
<evidence type="ECO:0000313" key="4">
    <source>
        <dbReference type="EMBL" id="KIY52038.1"/>
    </source>
</evidence>
<name>A0A0D7AMM5_9AGAR</name>
<dbReference type="EMBL" id="KN881646">
    <property type="protein sequence ID" value="KIY52038.1"/>
    <property type="molecule type" value="Genomic_DNA"/>
</dbReference>
<dbReference type="Gene3D" id="2.30.280.10">
    <property type="entry name" value="SRA-YDG"/>
    <property type="match status" value="1"/>
</dbReference>
<dbReference type="InterPro" id="IPR036987">
    <property type="entry name" value="SRA-YDG_sf"/>
</dbReference>
<dbReference type="InterPro" id="IPR003105">
    <property type="entry name" value="SRA_YDG"/>
</dbReference>
<proteinExistence type="predicted"/>
<dbReference type="GO" id="GO:0016567">
    <property type="term" value="P:protein ubiquitination"/>
    <property type="evidence" value="ECO:0007669"/>
    <property type="project" value="TreeGrafter"/>
</dbReference>
<dbReference type="OrthoDB" id="2270193at2759"/>
<dbReference type="PANTHER" id="PTHR14140">
    <property type="entry name" value="E3 UBIQUITIN-PROTEIN LIGASE UHRF-RELATED"/>
    <property type="match status" value="1"/>
</dbReference>
<dbReference type="Pfam" id="PF02182">
    <property type="entry name" value="SAD_SRA"/>
    <property type="match status" value="1"/>
</dbReference>
<keyword evidence="1 2" id="KW-0539">Nucleus</keyword>
<dbReference type="PANTHER" id="PTHR14140:SF27">
    <property type="entry name" value="OS04G0289800 PROTEIN"/>
    <property type="match status" value="1"/>
</dbReference>
<keyword evidence="5" id="KW-1185">Reference proteome</keyword>
<gene>
    <name evidence="4" type="ORF">FISHEDRAFT_36118</name>
</gene>
<evidence type="ECO:0000259" key="3">
    <source>
        <dbReference type="PROSITE" id="PS51015"/>
    </source>
</evidence>
<evidence type="ECO:0000256" key="1">
    <source>
        <dbReference type="ARBA" id="ARBA00023242"/>
    </source>
</evidence>
<comment type="subcellular location">
    <subcellularLocation>
        <location evidence="2">Nucleus</location>
    </subcellularLocation>
</comment>
<dbReference type="SUPFAM" id="SSF88697">
    <property type="entry name" value="PUA domain-like"/>
    <property type="match status" value="1"/>
</dbReference>
<dbReference type="AlphaFoldDB" id="A0A0D7AMM5"/>
<sequence>IMSDSLPGAKWGHVDGCPVGTVFQSRKECHERGVHRGLVQGIWYWAPGGGIGAAFSVVMSGGYEDDDDQGDIIIYTGEGGPSRTRFSRGI</sequence>
<dbReference type="Proteomes" id="UP000054144">
    <property type="component" value="Unassembled WGS sequence"/>
</dbReference>
<evidence type="ECO:0000313" key="5">
    <source>
        <dbReference type="Proteomes" id="UP000054144"/>
    </source>
</evidence>
<dbReference type="InterPro" id="IPR045134">
    <property type="entry name" value="UHRF1/2-like"/>
</dbReference>